<dbReference type="Proteomes" id="UP000321479">
    <property type="component" value="Chromosome"/>
</dbReference>
<name>A0A5B8UVW3_9SPHI</name>
<reference evidence="3 4" key="1">
    <citation type="journal article" date="2017" name="Curr. Microbiol.">
        <title>Mucilaginibacter ginsenosidivorans sp. nov., Isolated from Soil of Ginseng Field.</title>
        <authorList>
            <person name="Kim M.M."/>
            <person name="Siddiqi M.Z."/>
            <person name="Im W.T."/>
        </authorList>
    </citation>
    <scope>NUCLEOTIDE SEQUENCE [LARGE SCALE GENOMIC DNA]</scope>
    <source>
        <strain evidence="3 4">Gsoil 3017</strain>
    </source>
</reference>
<sequence length="381" mass="42667">MKLLQVNASYKPAYIYGGPTMSVSKLSEELVLAGAEVEVFTTTANGPGELDVGAGQPINIDGVTVTYFKRVTKDHSHFSPALLKHLWRSVKSFDVVHIHAWWNLVSVLSCWIAIRRGVPVVVSPRGTLSAYSFTNKNNLPKSLMHSLIGKRLLKKIGIHVTSDHEKQAIELLVKPRKIFNIPNFIRLPGCMPLQPVHDEGILRLIFFSRIEEKKGLEILFNALTRVNVSYKLTIAGEGEPAYVKKLKLLAEKAGIAKNVIWAGFLQDDKFEILQQHDLMVLPSFDENFGNAVIESLGVGTAVLISKHVGLSNYVETNRLGWVCEHNPDSFGRQINAIARDRDQLARIRQDGPLGVVKDFSNARLRKEYYEMYLEIITNDGL</sequence>
<dbReference type="PANTHER" id="PTHR12526">
    <property type="entry name" value="GLYCOSYLTRANSFERASE"/>
    <property type="match status" value="1"/>
</dbReference>
<dbReference type="GO" id="GO:0016757">
    <property type="term" value="F:glycosyltransferase activity"/>
    <property type="evidence" value="ECO:0007669"/>
    <property type="project" value="InterPro"/>
</dbReference>
<keyword evidence="4" id="KW-1185">Reference proteome</keyword>
<dbReference type="KEGG" id="mgin:FRZ54_08230"/>
<proteinExistence type="predicted"/>
<dbReference type="SUPFAM" id="SSF53756">
    <property type="entry name" value="UDP-Glycosyltransferase/glycogen phosphorylase"/>
    <property type="match status" value="1"/>
</dbReference>
<dbReference type="Pfam" id="PF00534">
    <property type="entry name" value="Glycos_transf_1"/>
    <property type="match status" value="1"/>
</dbReference>
<organism evidence="3 4">
    <name type="scientific">Mucilaginibacter ginsenosidivorans</name>
    <dbReference type="NCBI Taxonomy" id="398053"/>
    <lineage>
        <taxon>Bacteria</taxon>
        <taxon>Pseudomonadati</taxon>
        <taxon>Bacteroidota</taxon>
        <taxon>Sphingobacteriia</taxon>
        <taxon>Sphingobacteriales</taxon>
        <taxon>Sphingobacteriaceae</taxon>
        <taxon>Mucilaginibacter</taxon>
    </lineage>
</organism>
<evidence type="ECO:0000259" key="2">
    <source>
        <dbReference type="Pfam" id="PF13579"/>
    </source>
</evidence>
<dbReference type="PANTHER" id="PTHR12526:SF638">
    <property type="entry name" value="SPORE COAT PROTEIN SA"/>
    <property type="match status" value="1"/>
</dbReference>
<feature type="domain" description="Glycosyl transferase family 1" evidence="1">
    <location>
        <begin position="202"/>
        <end position="350"/>
    </location>
</feature>
<protein>
    <submittedName>
        <fullName evidence="3">Glycosyltransferase</fullName>
    </submittedName>
</protein>
<feature type="domain" description="Glycosyltransferase subfamily 4-like N-terminal" evidence="2">
    <location>
        <begin position="17"/>
        <end position="183"/>
    </location>
</feature>
<dbReference type="Pfam" id="PF13579">
    <property type="entry name" value="Glyco_trans_4_4"/>
    <property type="match status" value="1"/>
</dbReference>
<evidence type="ECO:0000313" key="4">
    <source>
        <dbReference type="Proteomes" id="UP000321479"/>
    </source>
</evidence>
<dbReference type="InterPro" id="IPR001296">
    <property type="entry name" value="Glyco_trans_1"/>
</dbReference>
<keyword evidence="3" id="KW-0808">Transferase</keyword>
<gene>
    <name evidence="3" type="ORF">FRZ54_08230</name>
</gene>
<dbReference type="InterPro" id="IPR028098">
    <property type="entry name" value="Glyco_trans_4-like_N"/>
</dbReference>
<dbReference type="OrthoDB" id="9790710at2"/>
<evidence type="ECO:0000259" key="1">
    <source>
        <dbReference type="Pfam" id="PF00534"/>
    </source>
</evidence>
<dbReference type="EMBL" id="CP042436">
    <property type="protein sequence ID" value="QEC62576.1"/>
    <property type="molecule type" value="Genomic_DNA"/>
</dbReference>
<dbReference type="AlphaFoldDB" id="A0A5B8UVW3"/>
<dbReference type="Gene3D" id="3.40.50.2000">
    <property type="entry name" value="Glycogen Phosphorylase B"/>
    <property type="match status" value="2"/>
</dbReference>
<evidence type="ECO:0000313" key="3">
    <source>
        <dbReference type="EMBL" id="QEC62576.1"/>
    </source>
</evidence>
<accession>A0A5B8UVW3</accession>
<dbReference type="NCBIfam" id="NF046085">
    <property type="entry name" value="XrtY_assoc_Gly1"/>
    <property type="match status" value="1"/>
</dbReference>
<dbReference type="RefSeq" id="WP_147031153.1">
    <property type="nucleotide sequence ID" value="NZ_CP042436.1"/>
</dbReference>